<proteinExistence type="predicted"/>
<evidence type="ECO:0000313" key="2">
    <source>
        <dbReference type="Proteomes" id="UP001320706"/>
    </source>
</evidence>
<accession>A0ACC3SHW9</accession>
<gene>
    <name evidence="1" type="ORF">M8818_002106</name>
</gene>
<sequence length="202" mass="21967">MQQKRINQFVLHPGPRDMADKGGPVAFAYIHRIHRTPRQLVVYTLQIKRAQGEAANSHRTLRTVQDARLQGSHVISASLHGIHSCAVSIATTKHPPSRNYRLPRVSRAVANANDQSRGRGQLIGLPSAAIALGPGPSFGLRNAKPRLPEALPFGRGTVEEAVRRAETGDPCYTGVKSLVNGSNLCLANSRVFQPARQNLHIS</sequence>
<dbReference type="Proteomes" id="UP001320706">
    <property type="component" value="Unassembled WGS sequence"/>
</dbReference>
<reference evidence="1" key="1">
    <citation type="submission" date="2024-02" db="EMBL/GenBank/DDBJ databases">
        <title>Metagenome Assembled Genome of Zalaria obscura JY119.</title>
        <authorList>
            <person name="Vighnesh L."/>
            <person name="Jagadeeshwari U."/>
            <person name="Venkata Ramana C."/>
            <person name="Sasikala C."/>
        </authorList>
    </citation>
    <scope>NUCLEOTIDE SEQUENCE</scope>
    <source>
        <strain evidence="1">JY119</strain>
    </source>
</reference>
<evidence type="ECO:0000313" key="1">
    <source>
        <dbReference type="EMBL" id="KAK8215096.1"/>
    </source>
</evidence>
<organism evidence="1 2">
    <name type="scientific">Zalaria obscura</name>
    <dbReference type="NCBI Taxonomy" id="2024903"/>
    <lineage>
        <taxon>Eukaryota</taxon>
        <taxon>Fungi</taxon>
        <taxon>Dikarya</taxon>
        <taxon>Ascomycota</taxon>
        <taxon>Pezizomycotina</taxon>
        <taxon>Dothideomycetes</taxon>
        <taxon>Dothideomycetidae</taxon>
        <taxon>Dothideales</taxon>
        <taxon>Zalariaceae</taxon>
        <taxon>Zalaria</taxon>
    </lineage>
</organism>
<dbReference type="EMBL" id="JAMKPW020000009">
    <property type="protein sequence ID" value="KAK8215096.1"/>
    <property type="molecule type" value="Genomic_DNA"/>
</dbReference>
<name>A0ACC3SHW9_9PEZI</name>
<keyword evidence="2" id="KW-1185">Reference proteome</keyword>
<comment type="caution">
    <text evidence="1">The sequence shown here is derived from an EMBL/GenBank/DDBJ whole genome shotgun (WGS) entry which is preliminary data.</text>
</comment>
<protein>
    <submittedName>
        <fullName evidence="1">Uncharacterized protein</fullName>
    </submittedName>
</protein>